<evidence type="ECO:0000256" key="2">
    <source>
        <dbReference type="ARBA" id="ARBA00022475"/>
    </source>
</evidence>
<keyword evidence="4 7" id="KW-1133">Transmembrane helix</keyword>
<comment type="caution">
    <text evidence="9">The sequence shown here is derived from an EMBL/GenBank/DDBJ whole genome shotgun (WGS) entry which is preliminary data.</text>
</comment>
<dbReference type="SUPFAM" id="SSF56281">
    <property type="entry name" value="Metallo-hydrolase/oxidoreductase"/>
    <property type="match status" value="1"/>
</dbReference>
<sequence length="879" mass="85915">MSPGSVGPAPGGRDVADLRLVPAALAAWGTAAAAVVLPVPLGLGAAGALAGLSLLVACSGARRRGSSVRAAVALVLLVAAVVAATTSLRVAERSGGLLADLARRSAVVEVRGRVASEPAAVRARAGEDDGAASAGGAPSPRAVDGPARWVVRVAPDQVVGRGVVGRARGPVLVVGGGDVGALGRDQRVRLVGRLQPARAGDDVVAVLRLQGGVRSVDPAEGWRGRAASLRQGLHAALGGRGEDARGLLPGLVVGDTSAMPPELHEAMRTTGLAHLTAVSGGNTAVLVAAVAAGAALLGARRRVRAAVALTALVAFVGVAGAEPSVLRAGLMAAAALVGVVAARPRRGVPPLAAVVVVLVVADPWASRSAGFALSVLGTGALLLLSGPWSAALARVLPPRAALAVAVPAAAQVVCAPVLLLLSPGVSVAAVPANLLAAPAVAPATVLGVAALVTAPVSVTAAAVLAVPAAWAVDWVALVARTGSGVPGASLPWPEGWGGAALLCGLTVAALVLVPAVASLLRGRAAARRRERRRPPQRDPRRRRPLPAARRRRHRAVALAAAAVLVLAGGALVLGRPGGRGGAWPPPDWVAVQCDVGQGAALVVRSGPGAAVVVDAGPDPGAVDGCLDRLDVEEVDLLVLTHFHADHVDGLAGVLDGREVARAVVSPLAVPAPAAERVAALLRDAGVPVGTGEAGLSGTAGDATWRVLAPADGRYTGRPAAGGASTGGASTGGAPTGGASTGGASTGGGEDDGANDASVVVHLETAGVRLAVLGDLGAEAQGELRRATAADPGAWPVDVLGVAHHGSADQDPGLAALAAPRVGLVGVGENTYGHPSPSAVDLYAGGGALVACTTATGDVAVAGAPDALVLVPRRRTGPTC</sequence>
<dbReference type="PANTHER" id="PTHR30619">
    <property type="entry name" value="DNA INTERNALIZATION/COMPETENCE PROTEIN COMEC/REC2"/>
    <property type="match status" value="1"/>
</dbReference>
<feature type="compositionally biased region" description="Basic residues" evidence="6">
    <location>
        <begin position="539"/>
        <end position="550"/>
    </location>
</feature>
<feature type="transmembrane region" description="Helical" evidence="7">
    <location>
        <begin position="70"/>
        <end position="91"/>
    </location>
</feature>
<protein>
    <submittedName>
        <fullName evidence="9">ComEC/Rec2 family competence protein</fullName>
    </submittedName>
</protein>
<name>A0ABU8RL29_9ACTN</name>
<dbReference type="PANTHER" id="PTHR30619:SF1">
    <property type="entry name" value="RECOMBINATION PROTEIN 2"/>
    <property type="match status" value="1"/>
</dbReference>
<proteinExistence type="predicted"/>
<gene>
    <name evidence="9" type="ORF">WDZ17_10575</name>
</gene>
<evidence type="ECO:0000256" key="5">
    <source>
        <dbReference type="ARBA" id="ARBA00023136"/>
    </source>
</evidence>
<feature type="region of interest" description="Disordered" evidence="6">
    <location>
        <begin position="527"/>
        <end position="550"/>
    </location>
</feature>
<feature type="transmembrane region" description="Helical" evidence="7">
    <location>
        <begin position="25"/>
        <end position="58"/>
    </location>
</feature>
<dbReference type="InterPro" id="IPR004477">
    <property type="entry name" value="ComEC_N"/>
</dbReference>
<feature type="compositionally biased region" description="Gly residues" evidence="6">
    <location>
        <begin position="723"/>
        <end position="747"/>
    </location>
</feature>
<keyword evidence="3 7" id="KW-0812">Transmembrane</keyword>
<evidence type="ECO:0000256" key="7">
    <source>
        <dbReference type="SAM" id="Phobius"/>
    </source>
</evidence>
<evidence type="ECO:0000256" key="6">
    <source>
        <dbReference type="SAM" id="MobiDB-lite"/>
    </source>
</evidence>
<evidence type="ECO:0000256" key="1">
    <source>
        <dbReference type="ARBA" id="ARBA00004651"/>
    </source>
</evidence>
<keyword evidence="10" id="KW-1185">Reference proteome</keyword>
<dbReference type="RefSeq" id="WP_339575117.1">
    <property type="nucleotide sequence ID" value="NZ_JBBIAA010000010.1"/>
</dbReference>
<evidence type="ECO:0000256" key="4">
    <source>
        <dbReference type="ARBA" id="ARBA00022989"/>
    </source>
</evidence>
<dbReference type="EMBL" id="JBBIAA010000010">
    <property type="protein sequence ID" value="MEJ5945734.1"/>
    <property type="molecule type" value="Genomic_DNA"/>
</dbReference>
<feature type="transmembrane region" description="Helical" evidence="7">
    <location>
        <begin position="461"/>
        <end position="479"/>
    </location>
</feature>
<comment type="subcellular location">
    <subcellularLocation>
        <location evidence="1">Cell membrane</location>
        <topology evidence="1">Multi-pass membrane protein</topology>
    </subcellularLocation>
</comment>
<feature type="transmembrane region" description="Helical" evidence="7">
    <location>
        <begin position="325"/>
        <end position="341"/>
    </location>
</feature>
<dbReference type="Gene3D" id="3.60.15.10">
    <property type="entry name" value="Ribonuclease Z/Hydroxyacylglutathione hydrolase-like"/>
    <property type="match status" value="1"/>
</dbReference>
<feature type="domain" description="Metallo-beta-lactamase" evidence="8">
    <location>
        <begin position="597"/>
        <end position="828"/>
    </location>
</feature>
<feature type="transmembrane region" description="Helical" evidence="7">
    <location>
        <begin position="555"/>
        <end position="574"/>
    </location>
</feature>
<feature type="region of interest" description="Disordered" evidence="6">
    <location>
        <begin position="715"/>
        <end position="754"/>
    </location>
</feature>
<feature type="compositionally biased region" description="Low complexity" evidence="6">
    <location>
        <begin position="131"/>
        <end position="141"/>
    </location>
</feature>
<dbReference type="InterPro" id="IPR052159">
    <property type="entry name" value="Competence_DNA_uptake"/>
</dbReference>
<keyword evidence="5 7" id="KW-0472">Membrane</keyword>
<keyword evidence="2" id="KW-1003">Cell membrane</keyword>
<feature type="transmembrane region" description="Helical" evidence="7">
    <location>
        <begin position="303"/>
        <end position="319"/>
    </location>
</feature>
<feature type="transmembrane region" description="Helical" evidence="7">
    <location>
        <begin position="272"/>
        <end position="296"/>
    </location>
</feature>
<evidence type="ECO:0000313" key="10">
    <source>
        <dbReference type="Proteomes" id="UP001387100"/>
    </source>
</evidence>
<dbReference type="SMART" id="SM00849">
    <property type="entry name" value="Lactamase_B"/>
    <property type="match status" value="1"/>
</dbReference>
<dbReference type="InterPro" id="IPR036866">
    <property type="entry name" value="RibonucZ/Hydroxyglut_hydro"/>
</dbReference>
<evidence type="ECO:0000256" key="3">
    <source>
        <dbReference type="ARBA" id="ARBA00022692"/>
    </source>
</evidence>
<feature type="transmembrane region" description="Helical" evidence="7">
    <location>
        <begin position="400"/>
        <end position="422"/>
    </location>
</feature>
<dbReference type="Proteomes" id="UP001387100">
    <property type="component" value="Unassembled WGS sequence"/>
</dbReference>
<dbReference type="NCBIfam" id="TIGR00360">
    <property type="entry name" value="ComEC_N-term"/>
    <property type="match status" value="1"/>
</dbReference>
<feature type="transmembrane region" description="Helical" evidence="7">
    <location>
        <begin position="434"/>
        <end position="454"/>
    </location>
</feature>
<evidence type="ECO:0000259" key="8">
    <source>
        <dbReference type="SMART" id="SM00849"/>
    </source>
</evidence>
<dbReference type="Pfam" id="PF03772">
    <property type="entry name" value="Competence"/>
    <property type="match status" value="1"/>
</dbReference>
<feature type="transmembrane region" description="Helical" evidence="7">
    <location>
        <begin position="371"/>
        <end position="393"/>
    </location>
</feature>
<feature type="region of interest" description="Disordered" evidence="6">
    <location>
        <begin position="121"/>
        <end position="141"/>
    </location>
</feature>
<feature type="transmembrane region" description="Helical" evidence="7">
    <location>
        <begin position="348"/>
        <end position="365"/>
    </location>
</feature>
<accession>A0ABU8RL29</accession>
<reference evidence="9 10" key="1">
    <citation type="journal article" date="2017" name="Int. J. Syst. Evol. Microbiol.">
        <title>Pseudokineococcus basanitobsidens sp. nov., isolated from volcanic rock.</title>
        <authorList>
            <person name="Lee D.W."/>
            <person name="Park M.Y."/>
            <person name="Kim J.J."/>
            <person name="Kim B.S."/>
        </authorList>
    </citation>
    <scope>NUCLEOTIDE SEQUENCE [LARGE SCALE GENOMIC DNA]</scope>
    <source>
        <strain evidence="9 10">DSM 103726</strain>
    </source>
</reference>
<feature type="transmembrane region" description="Helical" evidence="7">
    <location>
        <begin position="499"/>
        <end position="520"/>
    </location>
</feature>
<dbReference type="InterPro" id="IPR001279">
    <property type="entry name" value="Metallo-B-lactamas"/>
</dbReference>
<organism evidence="9 10">
    <name type="scientific">Pseudokineococcus basanitobsidens</name>
    <dbReference type="NCBI Taxonomy" id="1926649"/>
    <lineage>
        <taxon>Bacteria</taxon>
        <taxon>Bacillati</taxon>
        <taxon>Actinomycetota</taxon>
        <taxon>Actinomycetes</taxon>
        <taxon>Kineosporiales</taxon>
        <taxon>Kineosporiaceae</taxon>
        <taxon>Pseudokineococcus</taxon>
    </lineage>
</organism>
<dbReference type="Pfam" id="PF00753">
    <property type="entry name" value="Lactamase_B"/>
    <property type="match status" value="1"/>
</dbReference>
<evidence type="ECO:0000313" key="9">
    <source>
        <dbReference type="EMBL" id="MEJ5945734.1"/>
    </source>
</evidence>